<feature type="compositionally biased region" description="Polar residues" evidence="2">
    <location>
        <begin position="1"/>
        <end position="11"/>
    </location>
</feature>
<dbReference type="SMART" id="SM00462">
    <property type="entry name" value="PTB"/>
    <property type="match status" value="2"/>
</dbReference>
<feature type="compositionally biased region" description="Basic and acidic residues" evidence="2">
    <location>
        <begin position="131"/>
        <end position="146"/>
    </location>
</feature>
<keyword evidence="6" id="KW-1185">Reference proteome</keyword>
<feature type="domain" description="WW" evidence="4">
    <location>
        <begin position="57"/>
        <end position="89"/>
    </location>
</feature>
<dbReference type="InterPro" id="IPR036020">
    <property type="entry name" value="WW_dom_sf"/>
</dbReference>
<feature type="region of interest" description="Disordered" evidence="2">
    <location>
        <begin position="120"/>
        <end position="155"/>
    </location>
</feature>
<dbReference type="STRING" id="104452.A0A0L7KSL1"/>
<proteinExistence type="predicted"/>
<dbReference type="GO" id="GO:0005737">
    <property type="term" value="C:cytoplasm"/>
    <property type="evidence" value="ECO:0007669"/>
    <property type="project" value="TreeGrafter"/>
</dbReference>
<dbReference type="GO" id="GO:0001540">
    <property type="term" value="F:amyloid-beta binding"/>
    <property type="evidence" value="ECO:0007669"/>
    <property type="project" value="InterPro"/>
</dbReference>
<dbReference type="SUPFAM" id="SSF51045">
    <property type="entry name" value="WW domain"/>
    <property type="match status" value="1"/>
</dbReference>
<evidence type="ECO:0000313" key="6">
    <source>
        <dbReference type="Proteomes" id="UP000037510"/>
    </source>
</evidence>
<dbReference type="EMBL" id="JTDY01006330">
    <property type="protein sequence ID" value="KOB66095.1"/>
    <property type="molecule type" value="Genomic_DNA"/>
</dbReference>
<dbReference type="InterPro" id="IPR039576">
    <property type="entry name" value="APBB1/2/3"/>
</dbReference>
<dbReference type="Pfam" id="PF00640">
    <property type="entry name" value="PID"/>
    <property type="match status" value="1"/>
</dbReference>
<accession>A0A0L7KSL1</accession>
<sequence length="506" mass="56480">DKAFITPQNGEESPPPEKERADQEDTEKSHTSPVPHCAGPNDDLYAIPVKLRPKKEAQLPPGWEKHEDNDGPYYWHIKSGTIQRDLPKMPPVEAKESRISMVRDCSNLSEARYEGVMNTSVTRSTTSGALDQEHQEERKRREEMSYKRRSFPARPEPDGRAVRFFVRSLGWVEIAESDLTPERSSRAVNKCIVDLSLGRNDLLDQVGRWGDGKDLFMDLDDGALKLIDPESLNTLHTQPIHTIRVWGVGRDNGRDFAYVARDRATRKHMCHVFRCEAPARTIANALRDICKRIMIERSLQPPPRPTDLPAARRPRPIAEVPRATGMRVLNDALERLAAARAPSAWRPVAVAVAPSMITITEEGESIPIVECRVRFLSFLGIGRDVRRCAFIVHTAQDQFVAHAFHTEPSSGALCKTIEAACKRCAFIVHTAQDQFVAHAFHTEPSSGALCKTIEAPCNRCAFIVHTAQDQFVAHAFHTEPSSGALCKTIEAACKVRIHATCSAARS</sequence>
<dbReference type="Proteomes" id="UP000037510">
    <property type="component" value="Unassembled WGS sequence"/>
</dbReference>
<dbReference type="CDD" id="cd00201">
    <property type="entry name" value="WW"/>
    <property type="match status" value="1"/>
</dbReference>
<dbReference type="InterPro" id="IPR011993">
    <property type="entry name" value="PH-like_dom_sf"/>
</dbReference>
<dbReference type="AlphaFoldDB" id="A0A0L7KSL1"/>
<dbReference type="CDD" id="cd01271">
    <property type="entry name" value="PTB2_Fe65"/>
    <property type="match status" value="1"/>
</dbReference>
<dbReference type="PANTHER" id="PTHR14058">
    <property type="entry name" value="AMYLOID BETA A4 PRECURSOR PROTEIN-BINDING FAMILY B"/>
    <property type="match status" value="1"/>
</dbReference>
<feature type="domain" description="PID" evidence="3">
    <location>
        <begin position="162"/>
        <end position="290"/>
    </location>
</feature>
<dbReference type="InterPro" id="IPR001202">
    <property type="entry name" value="WW_dom"/>
</dbReference>
<protein>
    <submittedName>
        <fullName evidence="5">Amyloid beta A4 protein-binding family B member 2</fullName>
    </submittedName>
</protein>
<evidence type="ECO:0000259" key="4">
    <source>
        <dbReference type="PROSITE" id="PS50020"/>
    </source>
</evidence>
<dbReference type="FunFam" id="2.30.29.30:FF:000317">
    <property type="entry name" value="Amyloid beta A4 protein-binding family B member"/>
    <property type="match status" value="1"/>
</dbReference>
<dbReference type="PROSITE" id="PS50020">
    <property type="entry name" value="WW_DOMAIN_2"/>
    <property type="match status" value="1"/>
</dbReference>
<dbReference type="FunFam" id="2.30.29.30:FF:000005">
    <property type="entry name" value="Amyloid beta (A4) protein b"/>
    <property type="match status" value="1"/>
</dbReference>
<organism evidence="5 6">
    <name type="scientific">Operophtera brumata</name>
    <name type="common">Winter moth</name>
    <name type="synonym">Phalaena brumata</name>
    <dbReference type="NCBI Taxonomy" id="104452"/>
    <lineage>
        <taxon>Eukaryota</taxon>
        <taxon>Metazoa</taxon>
        <taxon>Ecdysozoa</taxon>
        <taxon>Arthropoda</taxon>
        <taxon>Hexapoda</taxon>
        <taxon>Insecta</taxon>
        <taxon>Pterygota</taxon>
        <taxon>Neoptera</taxon>
        <taxon>Endopterygota</taxon>
        <taxon>Lepidoptera</taxon>
        <taxon>Glossata</taxon>
        <taxon>Ditrysia</taxon>
        <taxon>Geometroidea</taxon>
        <taxon>Geometridae</taxon>
        <taxon>Larentiinae</taxon>
        <taxon>Operophtera</taxon>
    </lineage>
</organism>
<feature type="region of interest" description="Disordered" evidence="2">
    <location>
        <begin position="1"/>
        <end position="70"/>
    </location>
</feature>
<evidence type="ECO:0000256" key="2">
    <source>
        <dbReference type="SAM" id="MobiDB-lite"/>
    </source>
</evidence>
<dbReference type="PROSITE" id="PS01179">
    <property type="entry name" value="PID"/>
    <property type="match status" value="1"/>
</dbReference>
<gene>
    <name evidence="5" type="ORF">OBRU01_21781</name>
</gene>
<dbReference type="PANTHER" id="PTHR14058:SF8">
    <property type="entry name" value="PROTEIN FE65 HOMOLOG"/>
    <property type="match status" value="1"/>
</dbReference>
<dbReference type="CDD" id="cd01272">
    <property type="entry name" value="PTB1_Fe65"/>
    <property type="match status" value="1"/>
</dbReference>
<feature type="non-terminal residue" evidence="5">
    <location>
        <position position="506"/>
    </location>
</feature>
<dbReference type="Gene3D" id="2.20.70.10">
    <property type="match status" value="1"/>
</dbReference>
<comment type="caution">
    <text evidence="5">The sequence shown here is derived from an EMBL/GenBank/DDBJ whole genome shotgun (WGS) entry which is preliminary data.</text>
</comment>
<feature type="non-terminal residue" evidence="5">
    <location>
        <position position="1"/>
    </location>
</feature>
<evidence type="ECO:0000256" key="1">
    <source>
        <dbReference type="ARBA" id="ARBA00022737"/>
    </source>
</evidence>
<evidence type="ECO:0000259" key="3">
    <source>
        <dbReference type="PROSITE" id="PS01179"/>
    </source>
</evidence>
<name>A0A0L7KSL1_OPEBR</name>
<feature type="compositionally biased region" description="Polar residues" evidence="2">
    <location>
        <begin position="120"/>
        <end position="129"/>
    </location>
</feature>
<feature type="compositionally biased region" description="Basic and acidic residues" evidence="2">
    <location>
        <begin position="15"/>
        <end position="30"/>
    </location>
</feature>
<dbReference type="InterPro" id="IPR006020">
    <property type="entry name" value="PTB/PI_dom"/>
</dbReference>
<dbReference type="GO" id="GO:0006355">
    <property type="term" value="P:regulation of DNA-templated transcription"/>
    <property type="evidence" value="ECO:0007669"/>
    <property type="project" value="TreeGrafter"/>
</dbReference>
<keyword evidence="1" id="KW-0677">Repeat</keyword>
<dbReference type="GO" id="GO:0005634">
    <property type="term" value="C:nucleus"/>
    <property type="evidence" value="ECO:0007669"/>
    <property type="project" value="TreeGrafter"/>
</dbReference>
<dbReference type="SUPFAM" id="SSF50729">
    <property type="entry name" value="PH domain-like"/>
    <property type="match status" value="2"/>
</dbReference>
<evidence type="ECO:0000313" key="5">
    <source>
        <dbReference type="EMBL" id="KOB66095.1"/>
    </source>
</evidence>
<dbReference type="Gene3D" id="2.30.29.30">
    <property type="entry name" value="Pleckstrin-homology domain (PH domain)/Phosphotyrosine-binding domain (PTB)"/>
    <property type="match status" value="4"/>
</dbReference>
<reference evidence="5 6" key="1">
    <citation type="journal article" date="2015" name="Genome Biol. Evol.">
        <title>The genome of winter moth (Operophtera brumata) provides a genomic perspective on sexual dimorphism and phenology.</title>
        <authorList>
            <person name="Derks M.F."/>
            <person name="Smit S."/>
            <person name="Salis L."/>
            <person name="Schijlen E."/>
            <person name="Bossers A."/>
            <person name="Mateman C."/>
            <person name="Pijl A.S."/>
            <person name="de Ridder D."/>
            <person name="Groenen M.A."/>
            <person name="Visser M.E."/>
            <person name="Megens H.J."/>
        </authorList>
    </citation>
    <scope>NUCLEOTIDE SEQUENCE [LARGE SCALE GENOMIC DNA]</scope>
    <source>
        <strain evidence="5">WM2013NL</strain>
        <tissue evidence="5">Head and thorax</tissue>
    </source>
</reference>